<feature type="transmembrane region" description="Helical" evidence="2">
    <location>
        <begin position="403"/>
        <end position="425"/>
    </location>
</feature>
<keyword evidence="2" id="KW-1133">Transmembrane helix</keyword>
<keyword evidence="2" id="KW-0472">Membrane</keyword>
<dbReference type="Pfam" id="PF11847">
    <property type="entry name" value="GT-C_AftD"/>
    <property type="match status" value="1"/>
</dbReference>
<accession>A0A6J6E1B5</accession>
<evidence type="ECO:0000256" key="1">
    <source>
        <dbReference type="SAM" id="MobiDB-lite"/>
    </source>
</evidence>
<feature type="transmembrane region" description="Helical" evidence="2">
    <location>
        <begin position="129"/>
        <end position="147"/>
    </location>
</feature>
<feature type="compositionally biased region" description="Basic and acidic residues" evidence="1">
    <location>
        <begin position="1407"/>
        <end position="1419"/>
    </location>
</feature>
<keyword evidence="2" id="KW-0812">Transmembrane</keyword>
<dbReference type="EMBL" id="CAEZSR010000092">
    <property type="protein sequence ID" value="CAB4570182.1"/>
    <property type="molecule type" value="Genomic_DNA"/>
</dbReference>
<evidence type="ECO:0000313" key="4">
    <source>
        <dbReference type="EMBL" id="CAB4570182.1"/>
    </source>
</evidence>
<proteinExistence type="predicted"/>
<feature type="transmembrane region" description="Helical" evidence="2">
    <location>
        <begin position="1307"/>
        <end position="1339"/>
    </location>
</feature>
<dbReference type="InterPro" id="IPR021798">
    <property type="entry name" value="AftD_N"/>
</dbReference>
<feature type="transmembrane region" description="Helical" evidence="2">
    <location>
        <begin position="371"/>
        <end position="391"/>
    </location>
</feature>
<dbReference type="GO" id="GO:0016740">
    <property type="term" value="F:transferase activity"/>
    <property type="evidence" value="ECO:0007669"/>
    <property type="project" value="InterPro"/>
</dbReference>
<feature type="transmembrane region" description="Helical" evidence="2">
    <location>
        <begin position="220"/>
        <end position="241"/>
    </location>
</feature>
<feature type="transmembrane region" description="Helical" evidence="2">
    <location>
        <begin position="1261"/>
        <end position="1279"/>
    </location>
</feature>
<feature type="transmembrane region" description="Helical" evidence="2">
    <location>
        <begin position="178"/>
        <end position="200"/>
    </location>
</feature>
<feature type="transmembrane region" description="Helical" evidence="2">
    <location>
        <begin position="97"/>
        <end position="117"/>
    </location>
</feature>
<feature type="region of interest" description="Disordered" evidence="1">
    <location>
        <begin position="1406"/>
        <end position="1444"/>
    </location>
</feature>
<sequence length="1444" mass="152294">MSGTGSPPERRGWRPPPLGVLLLAALTYLPALTAKPGRMPTDTKLYLYLDPGRLIADAPFTWDTRQFAGWVPHQTIAYLWPSGPWFWTFDQLGVPDWVAHRLWIGTLLFLGGLGARWAARQLGMASTPAAVAGVVYCLSPYLLPYVSRTSVMLLPWMGLGWLVGLTVRATVRTRWRDVGLFGLVVLTIGAVNATALALVAPAPVLWLLHAAWQQSITWRTAVMTALKLGGISVVVSLWWMVMLVVQGRHGADVLAFSETLEAVSLTSTSTETLRGLGYWLFYVRDPYAFTTTAAIDHLGSTRVILAGYLLTALCLLGLALVRWSQRRFAAWLVVAGIVLAVGVHPIDQPAPLMAPLRDSALGLALRSSTRALPLSVLGLALGAASLVTLAGRVRVRGRGLGTVAAAGVVVVTLIGIPAATSGGYVDPALERDQDVPAAWDEAVAALDAGSTEHRVMQLPGSEFGAFRWGYTVDPPLPGLTDKPLVTRDLLPLGSPGAMDLLYALDNRFQAGTLEPGAIAPVARFLGVDTIWVANDLAFDRFRTPRPELVAAMFATEPDGLGSPVPHGDPAVNVPDIAMLDEQELSSGLIGTPLAPVELVPVDDPQPIVRTGTQVVVLVGSGDGIVDAAAAGLLRGDEVVVYAADLDTIVAAPVDRAVPNGALLVVTDSNRDRAAQWRGSQDVTGMTESGGAVRDVLREDSSDQRLAVFADVDADEQTVALLDGGLAVRATGYGEPFALRPEDRPAMAVDGDPATAWRVADRSDPVGERIELSTTDGTLTLLQQQLPDATRRIAEVRIDAGRAPDPTSSQVIVLDDRSLTAPGQPVEVPAGEPVSITITRIAAVPTGTDTGPSAVGFAELGPVATETVRLPVRGIDSVTSSRPVAVVMTRDRVRATNRWRHDPEPRLDRTFELPVERTFDVAVTLRRDDRAPDALLDDLAVASGVARPQATSTRRLTGVPAARGSAAVDGDPLTAWTTPFGEAVGSALTIELAAPANGPLTLVQSIDPRTSPITEIAITSGAGEWIVAVPAPDATGASTVALPAPLAPGPVTLTITAVESRTTVDRRWAETVQLPASISEIGGLEVATRPVADASPVGCRSDLLMVDGTPVGVRVDTDHLERLAAGETVESELCTPDGTTLDLDPGVHRFRTAPGATTGIHVDRLVLRSGEARVAEPVAEPTVERTRSTRTVTVAPCPTGCWLVLGEGYNPAWEAQTISDTTVTPPVAPVQVAGGFNGWWLSPSETARTVELRWTPQRGLDLALGIALLGVVACVILALVDRRVRPTALPVAPPDDGIEPATDRPRQAVAAAAVLVVAAGLAIAPVWALVALVPAAVIVATRRSSSAALAASVTVGVLGLMVAWRQYRERFLPDAAWPGRFDDLHRPGVFVVVLLLAGTWIDRTAATRPRDADGPDDRTGVDALDDVDGSGPDQDTAAVTTDPAR</sequence>
<name>A0A6J6E1B5_9ZZZZ</name>
<feature type="transmembrane region" description="Helical" evidence="2">
    <location>
        <begin position="303"/>
        <end position="321"/>
    </location>
</feature>
<protein>
    <submittedName>
        <fullName evidence="4">Unannotated protein</fullName>
    </submittedName>
</protein>
<organism evidence="4">
    <name type="scientific">freshwater metagenome</name>
    <dbReference type="NCBI Taxonomy" id="449393"/>
    <lineage>
        <taxon>unclassified sequences</taxon>
        <taxon>metagenomes</taxon>
        <taxon>ecological metagenomes</taxon>
    </lineage>
</organism>
<evidence type="ECO:0000259" key="3">
    <source>
        <dbReference type="Pfam" id="PF11847"/>
    </source>
</evidence>
<evidence type="ECO:0000256" key="2">
    <source>
        <dbReference type="SAM" id="Phobius"/>
    </source>
</evidence>
<gene>
    <name evidence="4" type="ORF">UFOPK1493_02338</name>
</gene>
<feature type="transmembrane region" description="Helical" evidence="2">
    <location>
        <begin position="153"/>
        <end position="171"/>
    </location>
</feature>
<reference evidence="4" key="1">
    <citation type="submission" date="2020-05" db="EMBL/GenBank/DDBJ databases">
        <authorList>
            <person name="Chiriac C."/>
            <person name="Salcher M."/>
            <person name="Ghai R."/>
            <person name="Kavagutti S V."/>
        </authorList>
    </citation>
    <scope>NUCLEOTIDE SEQUENCE</scope>
</reference>
<feature type="transmembrane region" description="Helical" evidence="2">
    <location>
        <begin position="1345"/>
        <end position="1363"/>
    </location>
</feature>
<feature type="domain" description="Alpha-(1-&gt;3)-arabinofuranosyltransferase N-terminal GT-C" evidence="3">
    <location>
        <begin position="31"/>
        <end position="681"/>
    </location>
</feature>
<feature type="transmembrane region" description="Helical" evidence="2">
    <location>
        <begin position="328"/>
        <end position="346"/>
    </location>
</feature>